<feature type="compositionally biased region" description="Gly residues" evidence="3">
    <location>
        <begin position="1112"/>
        <end position="1121"/>
    </location>
</feature>
<feature type="compositionally biased region" description="Low complexity" evidence="3">
    <location>
        <begin position="280"/>
        <end position="296"/>
    </location>
</feature>
<keyword evidence="2" id="KW-0106">Calcium</keyword>
<dbReference type="GO" id="GO:0005096">
    <property type="term" value="F:GTPase activator activity"/>
    <property type="evidence" value="ECO:0007669"/>
    <property type="project" value="UniProtKB-KW"/>
</dbReference>
<feature type="region of interest" description="Disordered" evidence="3">
    <location>
        <begin position="343"/>
        <end position="368"/>
    </location>
</feature>
<dbReference type="SMART" id="SM00164">
    <property type="entry name" value="TBC"/>
    <property type="match status" value="1"/>
</dbReference>
<dbReference type="Pfam" id="PF00566">
    <property type="entry name" value="RabGAP-TBC"/>
    <property type="match status" value="1"/>
</dbReference>
<reference evidence="7" key="1">
    <citation type="journal article" date="2018" name="Nat. Microbiol.">
        <title>Leveraging single-cell genomics to expand the fungal tree of life.</title>
        <authorList>
            <person name="Ahrendt S.R."/>
            <person name="Quandt C.A."/>
            <person name="Ciobanu D."/>
            <person name="Clum A."/>
            <person name="Salamov A."/>
            <person name="Andreopoulos B."/>
            <person name="Cheng J.F."/>
            <person name="Woyke T."/>
            <person name="Pelin A."/>
            <person name="Henrissat B."/>
            <person name="Reynolds N.K."/>
            <person name="Benny G.L."/>
            <person name="Smith M.E."/>
            <person name="James T.Y."/>
            <person name="Grigoriev I.V."/>
        </authorList>
    </citation>
    <scope>NUCLEOTIDE SEQUENCE [LARGE SCALE GENOMIC DNA]</scope>
</reference>
<dbReference type="InterPro" id="IPR011992">
    <property type="entry name" value="EF-hand-dom_pair"/>
</dbReference>
<dbReference type="Gene3D" id="1.10.472.80">
    <property type="entry name" value="Ypt/Rab-GAP domain of gyp1p, domain 3"/>
    <property type="match status" value="1"/>
</dbReference>
<dbReference type="Gene3D" id="1.10.238.10">
    <property type="entry name" value="EF-hand"/>
    <property type="match status" value="1"/>
</dbReference>
<dbReference type="GO" id="GO:0031267">
    <property type="term" value="F:small GTPase binding"/>
    <property type="evidence" value="ECO:0007669"/>
    <property type="project" value="TreeGrafter"/>
</dbReference>
<feature type="domain" description="Rab-GAP TBC" evidence="4">
    <location>
        <begin position="708"/>
        <end position="895"/>
    </location>
</feature>
<dbReference type="GO" id="GO:0005509">
    <property type="term" value="F:calcium ion binding"/>
    <property type="evidence" value="ECO:0007669"/>
    <property type="project" value="InterPro"/>
</dbReference>
<organism evidence="6 7">
    <name type="scientific">Blyttiomyces helicus</name>
    <dbReference type="NCBI Taxonomy" id="388810"/>
    <lineage>
        <taxon>Eukaryota</taxon>
        <taxon>Fungi</taxon>
        <taxon>Fungi incertae sedis</taxon>
        <taxon>Chytridiomycota</taxon>
        <taxon>Chytridiomycota incertae sedis</taxon>
        <taxon>Chytridiomycetes</taxon>
        <taxon>Chytridiomycetes incertae sedis</taxon>
        <taxon>Blyttiomyces</taxon>
    </lineage>
</organism>
<protein>
    <submittedName>
        <fullName evidence="6">Rab-GTPase-TBC domain-containing protein</fullName>
    </submittedName>
</protein>
<dbReference type="PROSITE" id="PS50086">
    <property type="entry name" value="TBC_RABGAP"/>
    <property type="match status" value="1"/>
</dbReference>
<keyword evidence="1" id="KW-0343">GTPase activation</keyword>
<dbReference type="Proteomes" id="UP000269721">
    <property type="component" value="Unassembled WGS sequence"/>
</dbReference>
<dbReference type="PROSITE" id="PS50222">
    <property type="entry name" value="EF_HAND_2"/>
    <property type="match status" value="1"/>
</dbReference>
<dbReference type="PANTHER" id="PTHR47219">
    <property type="entry name" value="RAB GTPASE-ACTIVATING PROTEIN 1-LIKE"/>
    <property type="match status" value="1"/>
</dbReference>
<name>A0A4P9WCQ4_9FUNG</name>
<dbReference type="PROSITE" id="PS00018">
    <property type="entry name" value="EF_HAND_1"/>
    <property type="match status" value="1"/>
</dbReference>
<dbReference type="EMBL" id="KZ995556">
    <property type="protein sequence ID" value="RKO90441.1"/>
    <property type="molecule type" value="Genomic_DNA"/>
</dbReference>
<dbReference type="OrthoDB" id="294251at2759"/>
<accession>A0A4P9WCQ4</accession>
<gene>
    <name evidence="6" type="ORF">BDK51DRAFT_13616</name>
</gene>
<evidence type="ECO:0000256" key="2">
    <source>
        <dbReference type="ARBA" id="ARBA00022837"/>
    </source>
</evidence>
<feature type="region of interest" description="Disordered" evidence="3">
    <location>
        <begin position="1217"/>
        <end position="1242"/>
    </location>
</feature>
<dbReference type="Gene3D" id="2.30.29.30">
    <property type="entry name" value="Pleckstrin-homology domain (PH domain)/Phosphotyrosine-binding domain (PTB)"/>
    <property type="match status" value="2"/>
</dbReference>
<dbReference type="InterPro" id="IPR035969">
    <property type="entry name" value="Rab-GAP_TBC_sf"/>
</dbReference>
<feature type="compositionally biased region" description="Gly residues" evidence="3">
    <location>
        <begin position="1229"/>
        <end position="1242"/>
    </location>
</feature>
<dbReference type="InterPro" id="IPR050302">
    <property type="entry name" value="Rab_GAP_TBC_domain"/>
</dbReference>
<proteinExistence type="predicted"/>
<feature type="compositionally biased region" description="Acidic residues" evidence="3">
    <location>
        <begin position="354"/>
        <end position="363"/>
    </location>
</feature>
<dbReference type="InterPro" id="IPR000195">
    <property type="entry name" value="Rab-GAP-TBC_dom"/>
</dbReference>
<feature type="region of interest" description="Disordered" evidence="3">
    <location>
        <begin position="1108"/>
        <end position="1185"/>
    </location>
</feature>
<evidence type="ECO:0000313" key="7">
    <source>
        <dbReference type="Proteomes" id="UP000269721"/>
    </source>
</evidence>
<dbReference type="InterPro" id="IPR011993">
    <property type="entry name" value="PH-like_dom_sf"/>
</dbReference>
<dbReference type="InterPro" id="IPR004182">
    <property type="entry name" value="GRAM"/>
</dbReference>
<feature type="domain" description="EF-hand" evidence="5">
    <location>
        <begin position="1265"/>
        <end position="1300"/>
    </location>
</feature>
<keyword evidence="7" id="KW-1185">Reference proteome</keyword>
<feature type="compositionally biased region" description="Low complexity" evidence="3">
    <location>
        <begin position="1315"/>
        <end position="1325"/>
    </location>
</feature>
<feature type="compositionally biased region" description="Polar residues" evidence="3">
    <location>
        <begin position="1130"/>
        <end position="1149"/>
    </location>
</feature>
<sequence>MFVKPIDLATLPSSGTWQDHAGNAHFALQSRKKSLFSNLGSGLVSFTASAADAARRKTIVEADYRIVLRCTGRKAEYVVAVESESFERIHTDWNWVESNLFLKLASMDRKKSPLSPDQIDTVLLKQFEEMTEEAVDPLAAGLQAKIQEERIRMVQVFPHLYNEVLLNFYSCNHWISDLVSARGQLWITRNVVCFHGTRPPVAGEDAGIAQQIAICIAFKNVTALDLISSKKVLQPDSIQITTKAKKTYNFSLYFQRKEVFRTLCTMCNAAMNRLVKGAESSTSGSSDLLSKGTTSGDLSNNSANRGGNLLMMGRSRDDLSHFHSHSGIGLVDDLEEQDFTDSRIRPGVEKGNASDEDDGDDSASVDKNSHTAELDSIADISTPSSQSLIHYSHVSLASVRSLGDLESQNKNIEFRNLFRLPYSEHILLDETPCYFYHRTTSVAHTGNCYLSQNFLNFASLSTAAAAAAASNAAGTSSASTSMLFDSSQEPSLVFVIPYPHIVSVKKQPPTALPTAGKISAFSLSGYLVMTTKTKQEFWLSFSSVKSRDKVSEVLLQRMKQVDWRFDDDVVVGSRNGAAGRIGEGAAAVSGVLMSPASPVTPKPPSIIARSKDTSTGSLDEYISAVAGMQEDAKYATNVGAVGGIAVPVLHVGLKFLFDDLESEGKERRKTADKAAVARWNEYLDRNGRDVCMIKDLKALRELIARTYGIPNKFRGDFWMICSGAWYARPDNDYYKKLVQKHLGQVGPFTEEIEKDVRRSLPDHPAYQSTIGIDALRRLLTAYSWRNPAIGYAQALNIISAVLLLYLREEDAFAMLCIIVERILPDHYTKTLVGSVVDQSVFAHLVQTHLPTLWAHVQKLYMDLSTVSVPWFVCLFLNSVPLKIGVKFLDGFFVDGPAFLFWLALAILKLNEPKLLQKGKDDDIFMRILKNFFQRLGTEEEQADPSLAAAAAVDPSTLTGRALYEALMVIVNGTFAGVVTTETIEVLRMRYRLKVVHQMEDASRRSQVRMLGEQVSMSADEVGIVYDEVRRLEYANEEAAEAVAAATAASEAAAEEERIRGVLIGLGGWGMVNRRGSKRKRAAGAPAEAQKSVRLSDFRDVFGRVSPWRSGTSGLGRAGPGGPESDFPRRFSTTSSVDSRRQSIQSSHTLASNRSASAPRGAPSSTFGSGNALSGPHLSSAPKESPDELQIGLTDRIYFFCSLHYNFFHANKQSPAADRLPLSGSSARRAGGGAGAGSKGGGGSAASYIVDLATIVHIVDIVTKQPLHARLRFLFDLHDLDGDGFLNKGELKAVMDSLLEMFERLRQIGGAAAVGGDVDSDGAGASRPSTRAAHVSGEDEEMYLRAVSSFLNTALKLGNNKGSQAMAAGEGADGASSSQPIRRSASASAGFVPLTITTPAAVAAAIARDQKPPTSPRRSRSASVSSTFSLGSSSAALAPPTPPSIEVLASASHASEPKGAVAEPDAPFRLSFNEFLLAVLSQSVFVAYFERVWTLVRDKPADGEGDGVVRIEW</sequence>
<evidence type="ECO:0000313" key="6">
    <source>
        <dbReference type="EMBL" id="RKO90441.1"/>
    </source>
</evidence>
<evidence type="ECO:0000259" key="5">
    <source>
        <dbReference type="PROSITE" id="PS50222"/>
    </source>
</evidence>
<evidence type="ECO:0000259" key="4">
    <source>
        <dbReference type="PROSITE" id="PS50086"/>
    </source>
</evidence>
<dbReference type="Pfam" id="PF02893">
    <property type="entry name" value="GRAM"/>
    <property type="match status" value="2"/>
</dbReference>
<feature type="region of interest" description="Disordered" evidence="3">
    <location>
        <begin position="1315"/>
        <end position="1335"/>
    </location>
</feature>
<dbReference type="SUPFAM" id="SSF47923">
    <property type="entry name" value="Ypt/Rab-GAP domain of gyp1p"/>
    <property type="match status" value="2"/>
</dbReference>
<dbReference type="InterPro" id="IPR018247">
    <property type="entry name" value="EF_Hand_1_Ca_BS"/>
</dbReference>
<feature type="compositionally biased region" description="Low complexity" evidence="3">
    <location>
        <begin position="1150"/>
        <end position="1164"/>
    </location>
</feature>
<dbReference type="InterPro" id="IPR002048">
    <property type="entry name" value="EF_hand_dom"/>
</dbReference>
<feature type="region of interest" description="Disordered" evidence="3">
    <location>
        <begin position="279"/>
        <end position="310"/>
    </location>
</feature>
<evidence type="ECO:0000256" key="1">
    <source>
        <dbReference type="ARBA" id="ARBA00022468"/>
    </source>
</evidence>
<dbReference type="Gene3D" id="1.10.8.270">
    <property type="entry name" value="putative rabgap domain of human tbc1 domain family member 14 like domains"/>
    <property type="match status" value="1"/>
</dbReference>
<dbReference type="PANTHER" id="PTHR47219:SF20">
    <property type="entry name" value="TBC1 DOMAIN FAMILY MEMBER 2B"/>
    <property type="match status" value="1"/>
</dbReference>
<dbReference type="CDD" id="cd00051">
    <property type="entry name" value="EFh"/>
    <property type="match status" value="1"/>
</dbReference>
<dbReference type="FunFam" id="1.10.8.270:FF:000002">
    <property type="entry name" value="TBC1 domain family member 9B"/>
    <property type="match status" value="1"/>
</dbReference>
<dbReference type="SMART" id="SM00054">
    <property type="entry name" value="EFh"/>
    <property type="match status" value="1"/>
</dbReference>
<evidence type="ECO:0000256" key="3">
    <source>
        <dbReference type="SAM" id="MobiDB-lite"/>
    </source>
</evidence>
<dbReference type="SUPFAM" id="SSF47473">
    <property type="entry name" value="EF-hand"/>
    <property type="match status" value="1"/>
</dbReference>
<feature type="non-terminal residue" evidence="6">
    <location>
        <position position="1512"/>
    </location>
</feature>